<evidence type="ECO:0000313" key="11">
    <source>
        <dbReference type="Proteomes" id="UP001066276"/>
    </source>
</evidence>
<accession>A0AAV7KT59</accession>
<organism evidence="10 11">
    <name type="scientific">Pleurodeles waltl</name>
    <name type="common">Iberian ribbed newt</name>
    <dbReference type="NCBI Taxonomy" id="8319"/>
    <lineage>
        <taxon>Eukaryota</taxon>
        <taxon>Metazoa</taxon>
        <taxon>Chordata</taxon>
        <taxon>Craniata</taxon>
        <taxon>Vertebrata</taxon>
        <taxon>Euteleostomi</taxon>
        <taxon>Amphibia</taxon>
        <taxon>Batrachia</taxon>
        <taxon>Caudata</taxon>
        <taxon>Salamandroidea</taxon>
        <taxon>Salamandridae</taxon>
        <taxon>Pleurodelinae</taxon>
        <taxon>Pleurodeles</taxon>
    </lineage>
</organism>
<evidence type="ECO:0000256" key="1">
    <source>
        <dbReference type="ARBA" id="ARBA00004236"/>
    </source>
</evidence>
<evidence type="ECO:0000256" key="5">
    <source>
        <dbReference type="ARBA" id="ARBA00023157"/>
    </source>
</evidence>
<evidence type="ECO:0000256" key="8">
    <source>
        <dbReference type="SAM" id="MobiDB-lite"/>
    </source>
</evidence>
<dbReference type="InterPro" id="IPR003599">
    <property type="entry name" value="Ig_sub"/>
</dbReference>
<dbReference type="Pfam" id="PF13895">
    <property type="entry name" value="Ig_2"/>
    <property type="match status" value="1"/>
</dbReference>
<evidence type="ECO:0000256" key="4">
    <source>
        <dbReference type="ARBA" id="ARBA00023136"/>
    </source>
</evidence>
<feature type="domain" description="Ig-like" evidence="9">
    <location>
        <begin position="321"/>
        <end position="412"/>
    </location>
</feature>
<dbReference type="SUPFAM" id="SSF48726">
    <property type="entry name" value="Immunoglobulin"/>
    <property type="match status" value="6"/>
</dbReference>
<comment type="subcellular location">
    <subcellularLocation>
        <location evidence="1">Cell membrane</location>
    </subcellularLocation>
</comment>
<keyword evidence="7" id="KW-0393">Immunoglobulin domain</keyword>
<evidence type="ECO:0000256" key="3">
    <source>
        <dbReference type="ARBA" id="ARBA00022729"/>
    </source>
</evidence>
<evidence type="ECO:0000256" key="7">
    <source>
        <dbReference type="ARBA" id="ARBA00023319"/>
    </source>
</evidence>
<protein>
    <recommendedName>
        <fullName evidence="9">Ig-like domain-containing protein</fullName>
    </recommendedName>
</protein>
<name>A0AAV7KT59_PLEWA</name>
<dbReference type="Pfam" id="PF13927">
    <property type="entry name" value="Ig_3"/>
    <property type="match status" value="2"/>
</dbReference>
<feature type="domain" description="Ig-like" evidence="9">
    <location>
        <begin position="512"/>
        <end position="607"/>
    </location>
</feature>
<feature type="region of interest" description="Disordered" evidence="8">
    <location>
        <begin position="688"/>
        <end position="712"/>
    </location>
</feature>
<dbReference type="GO" id="GO:0006955">
    <property type="term" value="P:immune response"/>
    <property type="evidence" value="ECO:0007669"/>
    <property type="project" value="TreeGrafter"/>
</dbReference>
<evidence type="ECO:0000313" key="10">
    <source>
        <dbReference type="EMBL" id="KAJ1081449.1"/>
    </source>
</evidence>
<dbReference type="PANTHER" id="PTHR11481">
    <property type="entry name" value="IMMUNOGLOBULIN FC RECEPTOR"/>
    <property type="match status" value="1"/>
</dbReference>
<dbReference type="InterPro" id="IPR036179">
    <property type="entry name" value="Ig-like_dom_sf"/>
</dbReference>
<sequence length="712" mass="79376">MINIHVINSAQKSDSGEYACKTTGSERSDPVKLAFSDDWIILQTSYSAVFKGEEMLLSCLGWTGYRVANVKYFKESSLIAIFSMPQALIIKNATVADSGTYHCKMKIKSGLFYSTYTSNIVAMTVKVPVFGVCLEVLPMGGHVIEEQRLQVNCSVKEGTVPIIFSWCKLNTDECIYKEVSDERWAEFVTPLVQERHTGDYYCKASNRGTASVKSPVTNITVHRIPVSGISVQIEPHGGKVVEEEKLVVTCTVSEGTGPVTFSWCRQDIDACLQQKTTFSRQVTFVMDSMMEEDDGLYYCTASNERAPIESEQIQIYVERTPVSEITLKVQPTGGKFTEGEKMILTCSVGAGTGPVTFSWCKMRTGNCVYEQTLNSRKVDYIVPSVTEIFEGAFYCRASNSRATVESELIQLSVKIPVSQPMLTFGLDGDRHVLGDTVMIHCESKRGTLPIVYQFYHQQRTLGKVFIHQKEPGRLKVTLASADDSGAYSCDASNDVSSDVQRSEELFLTVVVPVSGATLKIDKTSPEVPVDESLRFTCSLASGSLPEFHWFHDEKVVDETSGIYLLPAPGNSLFIESIQPEHGGNYQCHATNILNQNKTLNSTSNIITVSVVGLSIRERLAQKRIIEEQKQLAWFKSHQTLLETQLNMMYKLQNNMKLELQHLMNKVDHKLQCILQVLEQQGDTSCIPVSTPFSQENRMETRATAESERGSEL</sequence>
<dbReference type="EMBL" id="JANPWB010000016">
    <property type="protein sequence ID" value="KAJ1081449.1"/>
    <property type="molecule type" value="Genomic_DNA"/>
</dbReference>
<dbReference type="SMART" id="SM00409">
    <property type="entry name" value="IG"/>
    <property type="match status" value="6"/>
</dbReference>
<feature type="domain" description="Ig-like" evidence="9">
    <location>
        <begin position="128"/>
        <end position="220"/>
    </location>
</feature>
<reference evidence="10" key="1">
    <citation type="journal article" date="2022" name="bioRxiv">
        <title>Sequencing and chromosome-scale assembly of the giantPleurodeles waltlgenome.</title>
        <authorList>
            <person name="Brown T."/>
            <person name="Elewa A."/>
            <person name="Iarovenko S."/>
            <person name="Subramanian E."/>
            <person name="Araus A.J."/>
            <person name="Petzold A."/>
            <person name="Susuki M."/>
            <person name="Suzuki K.-i.T."/>
            <person name="Hayashi T."/>
            <person name="Toyoda A."/>
            <person name="Oliveira C."/>
            <person name="Osipova E."/>
            <person name="Leigh N.D."/>
            <person name="Simon A."/>
            <person name="Yun M.H."/>
        </authorList>
    </citation>
    <scope>NUCLEOTIDE SEQUENCE</scope>
    <source>
        <strain evidence="10">20211129_DDA</strain>
        <tissue evidence="10">Liver</tissue>
    </source>
</reference>
<keyword evidence="3" id="KW-0732">Signal</keyword>
<feature type="compositionally biased region" description="Basic and acidic residues" evidence="8">
    <location>
        <begin position="696"/>
        <end position="712"/>
    </location>
</feature>
<evidence type="ECO:0000256" key="2">
    <source>
        <dbReference type="ARBA" id="ARBA00022475"/>
    </source>
</evidence>
<dbReference type="GO" id="GO:0009897">
    <property type="term" value="C:external side of plasma membrane"/>
    <property type="evidence" value="ECO:0007669"/>
    <property type="project" value="TreeGrafter"/>
</dbReference>
<comment type="caution">
    <text evidence="10">The sequence shown here is derived from an EMBL/GenBank/DDBJ whole genome shotgun (WGS) entry which is preliminary data.</text>
</comment>
<dbReference type="CDD" id="cd00096">
    <property type="entry name" value="Ig"/>
    <property type="match status" value="1"/>
</dbReference>
<gene>
    <name evidence="10" type="ORF">NDU88_001631</name>
</gene>
<dbReference type="Gene3D" id="2.60.40.10">
    <property type="entry name" value="Immunoglobulins"/>
    <property type="match status" value="6"/>
</dbReference>
<dbReference type="FunFam" id="2.60.40.10:FF:000357">
    <property type="entry name" value="Fc receptor like 1"/>
    <property type="match status" value="1"/>
</dbReference>
<proteinExistence type="predicted"/>
<dbReference type="PANTHER" id="PTHR11481:SF64">
    <property type="entry name" value="FC RECEPTOR-LIKE PROTEIN 4"/>
    <property type="match status" value="1"/>
</dbReference>
<evidence type="ECO:0000259" key="9">
    <source>
        <dbReference type="PROSITE" id="PS50835"/>
    </source>
</evidence>
<dbReference type="InterPro" id="IPR050488">
    <property type="entry name" value="Ig_Fc_receptor"/>
</dbReference>
<dbReference type="PROSITE" id="PS50835">
    <property type="entry name" value="IG_LIKE"/>
    <property type="match status" value="6"/>
</dbReference>
<keyword evidence="4" id="KW-0472">Membrane</keyword>
<keyword evidence="6" id="KW-0325">Glycoprotein</keyword>
<dbReference type="AlphaFoldDB" id="A0AAV7KT59"/>
<dbReference type="Proteomes" id="UP001066276">
    <property type="component" value="Chromosome 12"/>
</dbReference>
<keyword evidence="5" id="KW-1015">Disulfide bond</keyword>
<evidence type="ECO:0000256" key="6">
    <source>
        <dbReference type="ARBA" id="ARBA00023180"/>
    </source>
</evidence>
<dbReference type="InterPro" id="IPR007110">
    <property type="entry name" value="Ig-like_dom"/>
</dbReference>
<dbReference type="GO" id="GO:0004888">
    <property type="term" value="F:transmembrane signaling receptor activity"/>
    <property type="evidence" value="ECO:0007669"/>
    <property type="project" value="TreeGrafter"/>
</dbReference>
<dbReference type="GO" id="GO:0007166">
    <property type="term" value="P:cell surface receptor signaling pathway"/>
    <property type="evidence" value="ECO:0007669"/>
    <property type="project" value="TreeGrafter"/>
</dbReference>
<dbReference type="SMART" id="SM00408">
    <property type="entry name" value="IGc2"/>
    <property type="match status" value="4"/>
</dbReference>
<feature type="domain" description="Ig-like" evidence="9">
    <location>
        <begin position="225"/>
        <end position="314"/>
    </location>
</feature>
<dbReference type="InterPro" id="IPR003598">
    <property type="entry name" value="Ig_sub2"/>
</dbReference>
<keyword evidence="11" id="KW-1185">Reference proteome</keyword>
<feature type="domain" description="Ig-like" evidence="9">
    <location>
        <begin position="30"/>
        <end position="105"/>
    </location>
</feature>
<feature type="domain" description="Ig-like" evidence="9">
    <location>
        <begin position="420"/>
        <end position="506"/>
    </location>
</feature>
<keyword evidence="2" id="KW-1003">Cell membrane</keyword>
<dbReference type="InterPro" id="IPR013783">
    <property type="entry name" value="Ig-like_fold"/>
</dbReference>